<dbReference type="InterPro" id="IPR036047">
    <property type="entry name" value="F-box-like_dom_sf"/>
</dbReference>
<feature type="region of interest" description="Disordered" evidence="1">
    <location>
        <begin position="1"/>
        <end position="20"/>
    </location>
</feature>
<dbReference type="Gene3D" id="3.80.10.10">
    <property type="entry name" value="Ribonuclease Inhibitor"/>
    <property type="match status" value="1"/>
</dbReference>
<protein>
    <recommendedName>
        <fullName evidence="2">F-box domain-containing protein</fullName>
    </recommendedName>
</protein>
<dbReference type="SUPFAM" id="SSF81383">
    <property type="entry name" value="F-box domain"/>
    <property type="match status" value="1"/>
</dbReference>
<evidence type="ECO:0000313" key="3">
    <source>
        <dbReference type="EMBL" id="OAG20221.1"/>
    </source>
</evidence>
<dbReference type="VEuPathDB" id="FungiDB:CC77DRAFT_105772"/>
<dbReference type="InterPro" id="IPR001810">
    <property type="entry name" value="F-box_dom"/>
</dbReference>
<dbReference type="PROSITE" id="PS50181">
    <property type="entry name" value="FBOX"/>
    <property type="match status" value="1"/>
</dbReference>
<evidence type="ECO:0000313" key="4">
    <source>
        <dbReference type="Proteomes" id="UP000077248"/>
    </source>
</evidence>
<dbReference type="AlphaFoldDB" id="A0A177DM47"/>
<keyword evidence="4" id="KW-1185">Reference proteome</keyword>
<feature type="domain" description="F-box" evidence="2">
    <location>
        <begin position="68"/>
        <end position="116"/>
    </location>
</feature>
<evidence type="ECO:0000256" key="1">
    <source>
        <dbReference type="SAM" id="MobiDB-lite"/>
    </source>
</evidence>
<name>A0A177DM47_ALTAL</name>
<dbReference type="KEGG" id="aalt:CC77DRAFT_105772"/>
<dbReference type="EMBL" id="KV441479">
    <property type="protein sequence ID" value="OAG20221.1"/>
    <property type="molecule type" value="Genomic_DNA"/>
</dbReference>
<dbReference type="InterPro" id="IPR032675">
    <property type="entry name" value="LRR_dom_sf"/>
</dbReference>
<dbReference type="SUPFAM" id="SSF52047">
    <property type="entry name" value="RNI-like"/>
    <property type="match status" value="1"/>
</dbReference>
<dbReference type="OMA" id="DEQAFRH"/>
<sequence length="606" mass="70548">MFANLQIRPAPAKTRRRKPSLSIRAGVTKRRVSTVSAVSASNVPSMSFMEGLFGDEFPEAFGSGARNKKTITDLPAELLEIVCEHISKLDIKRLRLVSKHFASSVYLRIDRIYVSPNRANLDYLHQILAHPTYPGRVREIVWDDALLKEYSTLEGFRAAIIADERETTRAIERRLEEAMEIYGDSDPDYRPLEMEDLLQDGRLTEAAKEILLRYDDQFSRDVLARNATMMSIEDSYALYQELYRQEQELVEQQIDAMALHQALNGFPNVRRITLTTDTWPACNVVPRYNTPYHRSLPLGFRKPAVWPWLRSDQESEDMFAQWHPSAANPPKNAKPLPAEHRNYGVVVSAILAMPDPHIEEFIVESEHQARSYYHCFLTETSQNYRLTKQMFQRTRLKRLKMIFTPPNDYLMSPEGLNNLKSLLVELQYLEYLDLGFNDSRSGRSWRFFLRFNPIPEAMRSRLRCLTLRNVKLSEEDLRDMFTTSPNLQNVTLHDCFQRMRPGCNWPWLFKQLRDYYHGEVNVSKPSFTVLAPLSRQYSQLVNEEVDDFLYGDGTAERPFVTSPPRPGANALKPHMGWKVWDMDESVRERMAEVAEREEMQERDDEM</sequence>
<evidence type="ECO:0000259" key="2">
    <source>
        <dbReference type="PROSITE" id="PS50181"/>
    </source>
</evidence>
<reference evidence="3 4" key="1">
    <citation type="submission" date="2016-05" db="EMBL/GenBank/DDBJ databases">
        <title>Comparative analysis of secretome profiles of manganese(II)-oxidizing ascomycete fungi.</title>
        <authorList>
            <consortium name="DOE Joint Genome Institute"/>
            <person name="Zeiner C.A."/>
            <person name="Purvine S.O."/>
            <person name="Zink E.M."/>
            <person name="Wu S."/>
            <person name="Pasa-Tolic L."/>
            <person name="Chaput D.L."/>
            <person name="Haridas S."/>
            <person name="Grigoriev I.V."/>
            <person name="Santelli C.M."/>
            <person name="Hansel C.M."/>
        </authorList>
    </citation>
    <scope>NUCLEOTIDE SEQUENCE [LARGE SCALE GENOMIC DNA]</scope>
    <source>
        <strain evidence="3 4">SRC1lrK2f</strain>
    </source>
</reference>
<dbReference type="RefSeq" id="XP_018385642.1">
    <property type="nucleotide sequence ID" value="XM_018528047.1"/>
</dbReference>
<dbReference type="Pfam" id="PF00646">
    <property type="entry name" value="F-box"/>
    <property type="match status" value="1"/>
</dbReference>
<dbReference type="Proteomes" id="UP000077248">
    <property type="component" value="Unassembled WGS sequence"/>
</dbReference>
<proteinExistence type="predicted"/>
<dbReference type="GeneID" id="29113641"/>
<gene>
    <name evidence="3" type="ORF">CC77DRAFT_105772</name>
</gene>
<organism evidence="3 4">
    <name type="scientific">Alternaria alternata</name>
    <name type="common">Alternaria rot fungus</name>
    <name type="synonym">Torula alternata</name>
    <dbReference type="NCBI Taxonomy" id="5599"/>
    <lineage>
        <taxon>Eukaryota</taxon>
        <taxon>Fungi</taxon>
        <taxon>Dikarya</taxon>
        <taxon>Ascomycota</taxon>
        <taxon>Pezizomycotina</taxon>
        <taxon>Dothideomycetes</taxon>
        <taxon>Pleosporomycetidae</taxon>
        <taxon>Pleosporales</taxon>
        <taxon>Pleosporineae</taxon>
        <taxon>Pleosporaceae</taxon>
        <taxon>Alternaria</taxon>
        <taxon>Alternaria sect. Alternaria</taxon>
        <taxon>Alternaria alternata complex</taxon>
    </lineage>
</organism>
<dbReference type="STRING" id="5599.A0A177DM47"/>
<accession>A0A177DM47</accession>